<dbReference type="Gene3D" id="3.40.50.300">
    <property type="entry name" value="P-loop containing nucleotide triphosphate hydrolases"/>
    <property type="match status" value="1"/>
</dbReference>
<keyword evidence="3" id="KW-0347">Helicase</keyword>
<name>A0ABN0CGD0_STRVE</name>
<evidence type="ECO:0000256" key="4">
    <source>
        <dbReference type="ARBA" id="ARBA00022840"/>
    </source>
</evidence>
<protein>
    <recommendedName>
        <fullName evidence="5">Helicase C-terminal domain-containing protein</fullName>
    </recommendedName>
</protein>
<keyword evidence="4" id="KW-0067">ATP-binding</keyword>
<dbReference type="PANTHER" id="PTHR47961:SF6">
    <property type="entry name" value="DNA-DIRECTED DNA POLYMERASE"/>
    <property type="match status" value="1"/>
</dbReference>
<gene>
    <name evidence="6" type="ORF">HMPREF9425_1081</name>
</gene>
<evidence type="ECO:0000256" key="3">
    <source>
        <dbReference type="ARBA" id="ARBA00022806"/>
    </source>
</evidence>
<dbReference type="Proteomes" id="UP000003697">
    <property type="component" value="Unassembled WGS sequence"/>
</dbReference>
<dbReference type="RefSeq" id="WP_003097299.1">
    <property type="nucleotide sequence ID" value="NZ_GL831112.1"/>
</dbReference>
<evidence type="ECO:0000313" key="7">
    <source>
        <dbReference type="Proteomes" id="UP000003697"/>
    </source>
</evidence>
<accession>A0ABN0CGD0</accession>
<keyword evidence="7" id="KW-1185">Reference proteome</keyword>
<dbReference type="InterPro" id="IPR050474">
    <property type="entry name" value="Hel308_SKI2-like"/>
</dbReference>
<proteinExistence type="predicted"/>
<dbReference type="EMBL" id="AEVI01000049">
    <property type="protein sequence ID" value="EFX96012.1"/>
    <property type="molecule type" value="Genomic_DNA"/>
</dbReference>
<evidence type="ECO:0000313" key="6">
    <source>
        <dbReference type="EMBL" id="EFX96012.1"/>
    </source>
</evidence>
<keyword evidence="2" id="KW-0378">Hydrolase</keyword>
<evidence type="ECO:0000256" key="1">
    <source>
        <dbReference type="ARBA" id="ARBA00022741"/>
    </source>
</evidence>
<dbReference type="InterPro" id="IPR001650">
    <property type="entry name" value="Helicase_C-like"/>
</dbReference>
<reference evidence="6 7" key="1">
    <citation type="submission" date="2011-01" db="EMBL/GenBank/DDBJ databases">
        <authorList>
            <person name="Muzny D."/>
            <person name="Qin X."/>
            <person name="Buhay C."/>
            <person name="Dugan-Rocha S."/>
            <person name="Ding Y."/>
            <person name="Chen G."/>
            <person name="Hawes A."/>
            <person name="Holder M."/>
            <person name="Jhangiani S."/>
            <person name="Johnson A."/>
            <person name="Khan Z."/>
            <person name="Li Z."/>
            <person name="Liu W."/>
            <person name="Liu X."/>
            <person name="Perez L."/>
            <person name="Shen H."/>
            <person name="Wang Q."/>
            <person name="Watt J."/>
            <person name="Xi L."/>
            <person name="Xin Y."/>
            <person name="Zhou J."/>
            <person name="Deng J."/>
            <person name="Jiang H."/>
            <person name="Liu Y."/>
            <person name="Qu J."/>
            <person name="Song X.-Z."/>
            <person name="Zhang L."/>
            <person name="Villasana D."/>
            <person name="Johnson A."/>
            <person name="Liu J."/>
            <person name="Liyanage D."/>
            <person name="Lorensuhewa L."/>
            <person name="Robinson T."/>
            <person name="Song A."/>
            <person name="Song B.-B."/>
            <person name="Dinh H."/>
            <person name="Thornton R."/>
            <person name="Coyle M."/>
            <person name="Francisco L."/>
            <person name="Jackson L."/>
            <person name="Javaid M."/>
            <person name="Korchina V."/>
            <person name="Kovar C."/>
            <person name="Mata R."/>
            <person name="Mathew T."/>
            <person name="Ngo R."/>
            <person name="Nguyen L."/>
            <person name="Nguyen N."/>
            <person name="Okwuonu G."/>
            <person name="Ongeri F."/>
            <person name="Pham C."/>
            <person name="Simmons D."/>
            <person name="Wilczek-Boney K."/>
            <person name="Hale W."/>
            <person name="Jakkamsetti A."/>
            <person name="Pham P."/>
            <person name="Ruth R."/>
            <person name="San Lucas F."/>
            <person name="Warren J."/>
            <person name="Zhang J."/>
            <person name="Zhao Z."/>
            <person name="Zhou C."/>
            <person name="Zhu D."/>
            <person name="Lee S."/>
            <person name="Bess C."/>
            <person name="Blankenburg K."/>
            <person name="Forbes L."/>
            <person name="Fu Q."/>
            <person name="Gubbala S."/>
            <person name="Hirani K."/>
            <person name="Jayaseelan J.C."/>
            <person name="Lara F."/>
            <person name="Munidasa M."/>
            <person name="Palculict T."/>
            <person name="Patil S."/>
            <person name="Pu L.-L."/>
            <person name="Saada N."/>
            <person name="Tang L."/>
            <person name="Weissenberger G."/>
            <person name="Zhu Y."/>
            <person name="Hemphill L."/>
            <person name="Shang Y."/>
            <person name="Youmans B."/>
            <person name="Ayvaz T."/>
            <person name="Ross M."/>
            <person name="Santibanez J."/>
            <person name="Aqrawi P."/>
            <person name="Gross S."/>
            <person name="Joshi V."/>
            <person name="Fowler G."/>
            <person name="Nazareth L."/>
            <person name="Reid J."/>
            <person name="Worley K."/>
            <person name="Petrosino J."/>
            <person name="Highlander S."/>
            <person name="Gibbs R."/>
        </authorList>
    </citation>
    <scope>NUCLEOTIDE SEQUENCE [LARGE SCALE GENOMIC DNA]</scope>
    <source>
        <strain evidence="6 7">ATCC 49124</strain>
    </source>
</reference>
<keyword evidence="1" id="KW-0547">Nucleotide-binding</keyword>
<evidence type="ECO:0000259" key="5">
    <source>
        <dbReference type="PROSITE" id="PS51194"/>
    </source>
</evidence>
<feature type="domain" description="Helicase C-terminal" evidence="5">
    <location>
        <begin position="1"/>
        <end position="102"/>
    </location>
</feature>
<evidence type="ECO:0000256" key="2">
    <source>
        <dbReference type="ARBA" id="ARBA00022801"/>
    </source>
</evidence>
<comment type="caution">
    <text evidence="6">The sequence shown here is derived from an EMBL/GenBank/DDBJ whole genome shotgun (WGS) entry which is preliminary data.</text>
</comment>
<dbReference type="PROSITE" id="PS51194">
    <property type="entry name" value="HELICASE_CTER"/>
    <property type="match status" value="1"/>
</dbReference>
<organism evidence="6 7">
    <name type="scientific">Streptococcus vestibularis ATCC 49124</name>
    <dbReference type="NCBI Taxonomy" id="889206"/>
    <lineage>
        <taxon>Bacteria</taxon>
        <taxon>Bacillati</taxon>
        <taxon>Bacillota</taxon>
        <taxon>Bacilli</taxon>
        <taxon>Lactobacillales</taxon>
        <taxon>Streptococcaceae</taxon>
        <taxon>Streptococcus</taxon>
    </lineage>
</organism>
<sequence length="443" mass="51069">MGIRIAIEYAFSKSKINNVICTSTLAQGVNLPIKYLIIPSVYQAGDAIKVRDFQNLIGRAGRAGKYTEGTIILTEPNIYKSPKNKWKKQNYEALLNPINTEGCQSNILSIVQFKSVVPTKYRLNPIDFDYWSLIKEKFDSDVDYRTKVNNILSELKEQDSPFFKDFNSKINQIDNTLIAIENYIASMYATELETDSLAENTFGYFLGNEEEQEKIKELFVLIKSKIDTSFVETEIIAKNSIGLYQSEWLKVWVQENRTSILSCEREEDLLNILTEIIIVFSNNKEIGKLSVENLNYISQLWINGISYFQILESCTEKLIKIERRGNLKPIDLSDIISICDNGLGYETLMILNAVNNILEELFGEKMEVLTRLIRRLKYGLSLEKEINIYELGFSDRIVVQLIAQEINSLSKNQIRSEIKQKSSRIEDKLSDFPSYYTRLINEM</sequence>
<dbReference type="SUPFAM" id="SSF52540">
    <property type="entry name" value="P-loop containing nucleoside triphosphate hydrolases"/>
    <property type="match status" value="1"/>
</dbReference>
<dbReference type="PANTHER" id="PTHR47961">
    <property type="entry name" value="DNA POLYMERASE THETA, PUTATIVE (AFU_ORTHOLOGUE AFUA_1G05260)-RELATED"/>
    <property type="match status" value="1"/>
</dbReference>
<dbReference type="InterPro" id="IPR027417">
    <property type="entry name" value="P-loop_NTPase"/>
</dbReference>